<dbReference type="InterPro" id="IPR045249">
    <property type="entry name" value="HARBI1-like"/>
</dbReference>
<dbReference type="GO" id="GO:0046872">
    <property type="term" value="F:metal ion binding"/>
    <property type="evidence" value="ECO:0007669"/>
    <property type="project" value="UniProtKB-KW"/>
</dbReference>
<dbReference type="GO" id="GO:0005634">
    <property type="term" value="C:nucleus"/>
    <property type="evidence" value="ECO:0007669"/>
    <property type="project" value="UniProtKB-SubCell"/>
</dbReference>
<reference evidence="9" key="2">
    <citation type="journal article" date="2024" name="Plant">
        <title>Genomic evolution and insights into agronomic trait innovations of Sesamum species.</title>
        <authorList>
            <person name="Miao H."/>
            <person name="Wang L."/>
            <person name="Qu L."/>
            <person name="Liu H."/>
            <person name="Sun Y."/>
            <person name="Le M."/>
            <person name="Wang Q."/>
            <person name="Wei S."/>
            <person name="Zheng Y."/>
            <person name="Lin W."/>
            <person name="Duan Y."/>
            <person name="Cao H."/>
            <person name="Xiong S."/>
            <person name="Wang X."/>
            <person name="Wei L."/>
            <person name="Li C."/>
            <person name="Ma Q."/>
            <person name="Ju M."/>
            <person name="Zhao R."/>
            <person name="Li G."/>
            <person name="Mu C."/>
            <person name="Tian Q."/>
            <person name="Mei H."/>
            <person name="Zhang T."/>
            <person name="Gao T."/>
            <person name="Zhang H."/>
        </authorList>
    </citation>
    <scope>NUCLEOTIDE SEQUENCE</scope>
    <source>
        <strain evidence="9">KEN1</strain>
    </source>
</reference>
<evidence type="ECO:0000256" key="1">
    <source>
        <dbReference type="ARBA" id="ARBA00001968"/>
    </source>
</evidence>
<sequence length="195" mass="22382">MATRIPNQIIHLKRMINVTDDALKHDFIRSGQTVSYYFHAVLNAVLKLHQILVIEPDPVTDDCTTNRWKFFKGCLGTLDGTYINVLVRQIDKARYRTRKGEVAVNVLGVCDRNMKFTYILTGWEGSAADARVLRDAVTRNPGLKVPKGNYYICDNGYTNAEGFLTPYKSFRYHLDEWGDGRRASQNYKEFFSDPC</sequence>
<evidence type="ECO:0000256" key="2">
    <source>
        <dbReference type="ARBA" id="ARBA00004123"/>
    </source>
</evidence>
<dbReference type="GO" id="GO:0004518">
    <property type="term" value="F:nuclease activity"/>
    <property type="evidence" value="ECO:0007669"/>
    <property type="project" value="UniProtKB-KW"/>
</dbReference>
<comment type="cofactor">
    <cofactor evidence="1">
        <name>a divalent metal cation</name>
        <dbReference type="ChEBI" id="CHEBI:60240"/>
    </cofactor>
</comment>
<comment type="caution">
    <text evidence="9">The sequence shown here is derived from an EMBL/GenBank/DDBJ whole genome shotgun (WGS) entry which is preliminary data.</text>
</comment>
<evidence type="ECO:0000256" key="7">
    <source>
        <dbReference type="ARBA" id="ARBA00023242"/>
    </source>
</evidence>
<comment type="similarity">
    <text evidence="3">Belongs to the HARBI1 family.</text>
</comment>
<keyword evidence="6" id="KW-0378">Hydrolase</keyword>
<dbReference type="PANTHER" id="PTHR22930">
    <property type="match status" value="1"/>
</dbReference>
<reference evidence="9" key="1">
    <citation type="submission" date="2020-06" db="EMBL/GenBank/DDBJ databases">
        <authorList>
            <person name="Li T."/>
            <person name="Hu X."/>
            <person name="Zhang T."/>
            <person name="Song X."/>
            <person name="Zhang H."/>
            <person name="Dai N."/>
            <person name="Sheng W."/>
            <person name="Hou X."/>
            <person name="Wei L."/>
        </authorList>
    </citation>
    <scope>NUCLEOTIDE SEQUENCE</scope>
    <source>
        <strain evidence="9">KEN1</strain>
        <tissue evidence="9">Leaf</tissue>
    </source>
</reference>
<name>A0AAW2TA37_9LAMI</name>
<keyword evidence="7" id="KW-0539">Nucleus</keyword>
<dbReference type="EMBL" id="JACGWN010000015">
    <property type="protein sequence ID" value="KAL0401235.1"/>
    <property type="molecule type" value="Genomic_DNA"/>
</dbReference>
<evidence type="ECO:0000313" key="9">
    <source>
        <dbReference type="EMBL" id="KAL0401235.1"/>
    </source>
</evidence>
<accession>A0AAW2TA37</accession>
<feature type="domain" description="DDE Tnp4" evidence="8">
    <location>
        <begin position="78"/>
        <end position="176"/>
    </location>
</feature>
<dbReference type="AlphaFoldDB" id="A0AAW2TA37"/>
<organism evidence="9">
    <name type="scientific">Sesamum latifolium</name>
    <dbReference type="NCBI Taxonomy" id="2727402"/>
    <lineage>
        <taxon>Eukaryota</taxon>
        <taxon>Viridiplantae</taxon>
        <taxon>Streptophyta</taxon>
        <taxon>Embryophyta</taxon>
        <taxon>Tracheophyta</taxon>
        <taxon>Spermatophyta</taxon>
        <taxon>Magnoliopsida</taxon>
        <taxon>eudicotyledons</taxon>
        <taxon>Gunneridae</taxon>
        <taxon>Pentapetalae</taxon>
        <taxon>asterids</taxon>
        <taxon>lamiids</taxon>
        <taxon>Lamiales</taxon>
        <taxon>Pedaliaceae</taxon>
        <taxon>Sesamum</taxon>
    </lineage>
</organism>
<protein>
    <recommendedName>
        <fullName evidence="8">DDE Tnp4 domain-containing protein</fullName>
    </recommendedName>
</protein>
<evidence type="ECO:0000256" key="5">
    <source>
        <dbReference type="ARBA" id="ARBA00022723"/>
    </source>
</evidence>
<dbReference type="PANTHER" id="PTHR22930:SF293">
    <property type="entry name" value="PROTEIN ALP1-LIKE"/>
    <property type="match status" value="1"/>
</dbReference>
<dbReference type="InterPro" id="IPR027806">
    <property type="entry name" value="HARBI1_dom"/>
</dbReference>
<gene>
    <name evidence="9" type="ORF">Slati_4153400</name>
</gene>
<keyword evidence="4" id="KW-0540">Nuclease</keyword>
<comment type="subcellular location">
    <subcellularLocation>
        <location evidence="2">Nucleus</location>
    </subcellularLocation>
</comment>
<dbReference type="Pfam" id="PF13359">
    <property type="entry name" value="DDE_Tnp_4"/>
    <property type="match status" value="1"/>
</dbReference>
<evidence type="ECO:0000256" key="3">
    <source>
        <dbReference type="ARBA" id="ARBA00006958"/>
    </source>
</evidence>
<evidence type="ECO:0000256" key="4">
    <source>
        <dbReference type="ARBA" id="ARBA00022722"/>
    </source>
</evidence>
<evidence type="ECO:0000259" key="8">
    <source>
        <dbReference type="Pfam" id="PF13359"/>
    </source>
</evidence>
<evidence type="ECO:0000256" key="6">
    <source>
        <dbReference type="ARBA" id="ARBA00022801"/>
    </source>
</evidence>
<dbReference type="GO" id="GO:0016787">
    <property type="term" value="F:hydrolase activity"/>
    <property type="evidence" value="ECO:0007669"/>
    <property type="project" value="UniProtKB-KW"/>
</dbReference>
<keyword evidence="5" id="KW-0479">Metal-binding</keyword>
<proteinExistence type="inferred from homology"/>